<dbReference type="InterPro" id="IPR036615">
    <property type="entry name" value="Mur_ligase_C_dom_sf"/>
</dbReference>
<dbReference type="SUPFAM" id="SSF53244">
    <property type="entry name" value="MurD-like peptide ligases, peptide-binding domain"/>
    <property type="match status" value="1"/>
</dbReference>
<organism evidence="1">
    <name type="scientific">bioreactor metagenome</name>
    <dbReference type="NCBI Taxonomy" id="1076179"/>
    <lineage>
        <taxon>unclassified sequences</taxon>
        <taxon>metagenomes</taxon>
        <taxon>ecological metagenomes</taxon>
    </lineage>
</organism>
<dbReference type="EMBL" id="VSSQ01119878">
    <property type="protein sequence ID" value="MPN53090.1"/>
    <property type="molecule type" value="Genomic_DNA"/>
</dbReference>
<proteinExistence type="predicted"/>
<sequence>MKISKENIANGMKTVKWPGRLEIMKTNPRVVIDGAHNIDGISKLTESIDMYFKYDNLI</sequence>
<dbReference type="AlphaFoldDB" id="A0A645IPZ6"/>
<comment type="caution">
    <text evidence="1">The sequence shown here is derived from an EMBL/GenBank/DDBJ whole genome shotgun (WGS) entry which is preliminary data.</text>
</comment>
<name>A0A645IPZ6_9ZZZZ</name>
<dbReference type="GO" id="GO:0016881">
    <property type="term" value="F:acid-amino acid ligase activity"/>
    <property type="evidence" value="ECO:0007669"/>
    <property type="project" value="InterPro"/>
</dbReference>
<gene>
    <name evidence="1" type="ORF">SDC9_200754</name>
</gene>
<reference evidence="1" key="1">
    <citation type="submission" date="2019-08" db="EMBL/GenBank/DDBJ databases">
        <authorList>
            <person name="Kucharzyk K."/>
            <person name="Murdoch R.W."/>
            <person name="Higgins S."/>
            <person name="Loffler F."/>
        </authorList>
    </citation>
    <scope>NUCLEOTIDE SEQUENCE</scope>
</reference>
<accession>A0A645IPZ6</accession>
<evidence type="ECO:0000313" key="1">
    <source>
        <dbReference type="EMBL" id="MPN53090.1"/>
    </source>
</evidence>
<dbReference type="Gene3D" id="3.90.190.20">
    <property type="entry name" value="Mur ligase, C-terminal domain"/>
    <property type="match status" value="1"/>
</dbReference>
<protein>
    <submittedName>
        <fullName evidence="1">Uncharacterized protein</fullName>
    </submittedName>
</protein>